<protein>
    <submittedName>
        <fullName evidence="1">Uncharacterized protein</fullName>
    </submittedName>
</protein>
<evidence type="ECO:0000313" key="2">
    <source>
        <dbReference type="Proteomes" id="UP001152803"/>
    </source>
</evidence>
<dbReference type="AlphaFoldDB" id="A0A9Q1I6G4"/>
<accession>A0A9Q1I6G4</accession>
<dbReference type="Proteomes" id="UP001152803">
    <property type="component" value="Unassembled WGS sequence"/>
</dbReference>
<gene>
    <name evidence="1" type="ORF">COCON_G00023660</name>
</gene>
<organism evidence="1 2">
    <name type="scientific">Conger conger</name>
    <name type="common">Conger eel</name>
    <name type="synonym">Muraena conger</name>
    <dbReference type="NCBI Taxonomy" id="82655"/>
    <lineage>
        <taxon>Eukaryota</taxon>
        <taxon>Metazoa</taxon>
        <taxon>Chordata</taxon>
        <taxon>Craniata</taxon>
        <taxon>Vertebrata</taxon>
        <taxon>Euteleostomi</taxon>
        <taxon>Actinopterygii</taxon>
        <taxon>Neopterygii</taxon>
        <taxon>Teleostei</taxon>
        <taxon>Anguilliformes</taxon>
        <taxon>Congridae</taxon>
        <taxon>Conger</taxon>
    </lineage>
</organism>
<name>A0A9Q1I6G4_CONCO</name>
<proteinExistence type="predicted"/>
<keyword evidence="2" id="KW-1185">Reference proteome</keyword>
<dbReference type="EMBL" id="JAFJMO010000002">
    <property type="protein sequence ID" value="KAJ8283516.1"/>
    <property type="molecule type" value="Genomic_DNA"/>
</dbReference>
<sequence>MFICLNPQATCLSYLHISHHTHCSTDRYLTPQTLQYRQISHTTNTAVQTDISHHKHCSTDRYLTHHTHCSTDRYLTPQTLQYRQISTHHKHCSTDRYLTPQTLQYRQISHTTNTAVQTDISHHTQCSTDRYHRSTDRCLAPRSTDRQHCSTDMSHTTHAVRTQAAQVCA</sequence>
<evidence type="ECO:0000313" key="1">
    <source>
        <dbReference type="EMBL" id="KAJ8283516.1"/>
    </source>
</evidence>
<reference evidence="1" key="1">
    <citation type="journal article" date="2023" name="Science">
        <title>Genome structures resolve the early diversification of teleost fishes.</title>
        <authorList>
            <person name="Parey E."/>
            <person name="Louis A."/>
            <person name="Montfort J."/>
            <person name="Bouchez O."/>
            <person name="Roques C."/>
            <person name="Iampietro C."/>
            <person name="Lluch J."/>
            <person name="Castinel A."/>
            <person name="Donnadieu C."/>
            <person name="Desvignes T."/>
            <person name="Floi Bucao C."/>
            <person name="Jouanno E."/>
            <person name="Wen M."/>
            <person name="Mejri S."/>
            <person name="Dirks R."/>
            <person name="Jansen H."/>
            <person name="Henkel C."/>
            <person name="Chen W.J."/>
            <person name="Zahm M."/>
            <person name="Cabau C."/>
            <person name="Klopp C."/>
            <person name="Thompson A.W."/>
            <person name="Robinson-Rechavi M."/>
            <person name="Braasch I."/>
            <person name="Lecointre G."/>
            <person name="Bobe J."/>
            <person name="Postlethwait J.H."/>
            <person name="Berthelot C."/>
            <person name="Roest Crollius H."/>
            <person name="Guiguen Y."/>
        </authorList>
    </citation>
    <scope>NUCLEOTIDE SEQUENCE</scope>
    <source>
        <strain evidence="1">Concon-B</strain>
    </source>
</reference>
<comment type="caution">
    <text evidence="1">The sequence shown here is derived from an EMBL/GenBank/DDBJ whole genome shotgun (WGS) entry which is preliminary data.</text>
</comment>